<gene>
    <name evidence="2" type="ORF">I7822_25420</name>
</gene>
<organism evidence="2 3">
    <name type="scientific">Metabacillus bambusae</name>
    <dbReference type="NCBI Taxonomy" id="2795218"/>
    <lineage>
        <taxon>Bacteria</taxon>
        <taxon>Bacillati</taxon>
        <taxon>Bacillota</taxon>
        <taxon>Bacilli</taxon>
        <taxon>Bacillales</taxon>
        <taxon>Bacillaceae</taxon>
        <taxon>Metabacillus</taxon>
    </lineage>
</organism>
<protein>
    <submittedName>
        <fullName evidence="2">HD-GYP domain-containing protein</fullName>
    </submittedName>
</protein>
<dbReference type="InterPro" id="IPR003607">
    <property type="entry name" value="HD/PDEase_dom"/>
</dbReference>
<feature type="domain" description="HD-GYP" evidence="1">
    <location>
        <begin position="125"/>
        <end position="321"/>
    </location>
</feature>
<dbReference type="PANTHER" id="PTHR43155:SF2">
    <property type="entry name" value="CYCLIC DI-GMP PHOSPHODIESTERASE PA4108"/>
    <property type="match status" value="1"/>
</dbReference>
<dbReference type="Pfam" id="PF13487">
    <property type="entry name" value="HD_5"/>
    <property type="match status" value="1"/>
</dbReference>
<dbReference type="SUPFAM" id="SSF109604">
    <property type="entry name" value="HD-domain/PDEase-like"/>
    <property type="match status" value="1"/>
</dbReference>
<evidence type="ECO:0000313" key="3">
    <source>
        <dbReference type="Proteomes" id="UP000663981"/>
    </source>
</evidence>
<dbReference type="PANTHER" id="PTHR43155">
    <property type="entry name" value="CYCLIC DI-GMP PHOSPHODIESTERASE PA4108-RELATED"/>
    <property type="match status" value="1"/>
</dbReference>
<dbReference type="Gene3D" id="1.10.3210.10">
    <property type="entry name" value="Hypothetical protein af1432"/>
    <property type="match status" value="1"/>
</dbReference>
<reference evidence="2 3" key="1">
    <citation type="submission" date="2021-03" db="EMBL/GenBank/DDBJ databases">
        <title>Whole genome sequence of Metabacillus bambusae BG109.</title>
        <authorList>
            <person name="Jeong J.W."/>
        </authorList>
    </citation>
    <scope>NUCLEOTIDE SEQUENCE [LARGE SCALE GENOMIC DNA]</scope>
    <source>
        <strain evidence="2 3">BG109</strain>
    </source>
</reference>
<dbReference type="EMBL" id="JAGDEL010000028">
    <property type="protein sequence ID" value="MBO1514971.1"/>
    <property type="molecule type" value="Genomic_DNA"/>
</dbReference>
<dbReference type="PROSITE" id="PS51832">
    <property type="entry name" value="HD_GYP"/>
    <property type="match status" value="1"/>
</dbReference>
<evidence type="ECO:0000259" key="1">
    <source>
        <dbReference type="PROSITE" id="PS51832"/>
    </source>
</evidence>
<dbReference type="Proteomes" id="UP000663981">
    <property type="component" value="Unassembled WGS sequence"/>
</dbReference>
<accession>A0ABS3N9L5</accession>
<keyword evidence="3" id="KW-1185">Reference proteome</keyword>
<proteinExistence type="predicted"/>
<dbReference type="SMART" id="SM00471">
    <property type="entry name" value="HDc"/>
    <property type="match status" value="1"/>
</dbReference>
<comment type="caution">
    <text evidence="2">The sequence shown here is derived from an EMBL/GenBank/DDBJ whole genome shotgun (WGS) entry which is preliminary data.</text>
</comment>
<dbReference type="CDD" id="cd00077">
    <property type="entry name" value="HDc"/>
    <property type="match status" value="1"/>
</dbReference>
<name>A0ABS3N9L5_9BACI</name>
<sequence length="364" mass="41499">MKIYIDQLKEGCILSKNIVSASNKLLACKNTVVSKHIKEALQAFLINEVEVESILEDGKVFQPSYMLDEKQKVKEEEKVEIEHNKSFYQLYNDTVLSYKQLYIGWQSGALIDITKVRQVILPLVSKLGDHEEEILKLYLYSKQEEYIYHHSVSVALLSAFLAKKLEYKQGDINQIALTGLLCDCGMAKISPNIMTKKVTLTEREYKDIKQHPIHSYNLLKNITSIKEGVKMGVLQHHERIDSSGYPLGVKGEQLHPYSNIVALADTYQAMVSVRPYRSKQSPFKVLEQIIQDDFGKFDLKVVNELKKALIKFSAGTKVKLSNGLEAEIVFVDEQYPTRPIIRSAQTGEIIALKNKSELFIEELL</sequence>
<dbReference type="InterPro" id="IPR037522">
    <property type="entry name" value="HD_GYP_dom"/>
</dbReference>
<dbReference type="RefSeq" id="WP_207981859.1">
    <property type="nucleotide sequence ID" value="NZ_JAGDEL010000028.1"/>
</dbReference>
<evidence type="ECO:0000313" key="2">
    <source>
        <dbReference type="EMBL" id="MBO1514971.1"/>
    </source>
</evidence>